<keyword evidence="3 4" id="KW-0378">Hydrolase</keyword>
<reference evidence="4 5" key="1">
    <citation type="submission" date="2023-08" db="EMBL/GenBank/DDBJ databases">
        <title>Whole genome sequencing of Staphylococcus coagulans NN-2474.</title>
        <authorList>
            <person name="Kropotov V.S."/>
            <person name="Boriskina E.V."/>
            <person name="Gordinskaya N.A."/>
            <person name="Shkurkina I.S."/>
            <person name="Kryazhev D.V."/>
            <person name="Alekseeva A.E."/>
            <person name="Makhova M.A."/>
        </authorList>
    </citation>
    <scope>NUCLEOTIDE SEQUENCE [LARGE SCALE GENOMIC DNA]</scope>
    <source>
        <strain evidence="4 5">NN-2474</strain>
    </source>
</reference>
<keyword evidence="2" id="KW-0479">Metal-binding</keyword>
<evidence type="ECO:0000256" key="1">
    <source>
        <dbReference type="ARBA" id="ARBA00001947"/>
    </source>
</evidence>
<organism evidence="4 5">
    <name type="scientific">Staphylococcus coagulans</name>
    <dbReference type="NCBI Taxonomy" id="74706"/>
    <lineage>
        <taxon>Bacteria</taxon>
        <taxon>Bacillati</taxon>
        <taxon>Bacillota</taxon>
        <taxon>Bacilli</taxon>
        <taxon>Bacillales</taxon>
        <taxon>Staphylococcaceae</taxon>
        <taxon>Staphylococcus</taxon>
    </lineage>
</organism>
<dbReference type="InterPro" id="IPR001261">
    <property type="entry name" value="ArgE/DapE_CS"/>
</dbReference>
<proteinExistence type="predicted"/>
<evidence type="ECO:0000256" key="3">
    <source>
        <dbReference type="ARBA" id="ARBA00022801"/>
    </source>
</evidence>
<comment type="caution">
    <text evidence="4">The sequence shown here is derived from an EMBL/GenBank/DDBJ whole genome shotgun (WGS) entry which is preliminary data.</text>
</comment>
<dbReference type="GO" id="GO:0045148">
    <property type="term" value="F:tripeptide aminopeptidase activity"/>
    <property type="evidence" value="ECO:0007669"/>
    <property type="project" value="UniProtKB-EC"/>
</dbReference>
<dbReference type="PANTHER" id="PTHR42994:SF1">
    <property type="entry name" value="PEPTIDASE T"/>
    <property type="match status" value="1"/>
</dbReference>
<gene>
    <name evidence="4" type="primary">pepT</name>
    <name evidence="4" type="ORF">RCO12_13850</name>
</gene>
<keyword evidence="4" id="KW-0031">Aminopeptidase</keyword>
<dbReference type="EMBL" id="JAVJGV010000467">
    <property type="protein sequence ID" value="MDR5604460.1"/>
    <property type="molecule type" value="Genomic_DNA"/>
</dbReference>
<evidence type="ECO:0000313" key="4">
    <source>
        <dbReference type="EMBL" id="MDR5604460.1"/>
    </source>
</evidence>
<dbReference type="PANTHER" id="PTHR42994">
    <property type="entry name" value="PEPTIDASE T"/>
    <property type="match status" value="1"/>
</dbReference>
<evidence type="ECO:0000256" key="2">
    <source>
        <dbReference type="ARBA" id="ARBA00022723"/>
    </source>
</evidence>
<accession>A0ABU1F254</accession>
<dbReference type="SUPFAM" id="SSF53187">
    <property type="entry name" value="Zn-dependent exopeptidases"/>
    <property type="match status" value="1"/>
</dbReference>
<protein>
    <submittedName>
        <fullName evidence="4">Tripeptide aminopeptidase PepT</fullName>
        <ecNumber evidence="4">3.4.11.4</ecNumber>
    </submittedName>
</protein>
<keyword evidence="5" id="KW-1185">Reference proteome</keyword>
<feature type="non-terminal residue" evidence="4">
    <location>
        <position position="1"/>
    </location>
</feature>
<evidence type="ECO:0000313" key="5">
    <source>
        <dbReference type="Proteomes" id="UP001255050"/>
    </source>
</evidence>
<dbReference type="PROSITE" id="PS00758">
    <property type="entry name" value="ARGE_DAPE_CPG2_1"/>
    <property type="match status" value="1"/>
</dbReference>
<name>A0ABU1F254_9STAP</name>
<dbReference type="EC" id="3.4.11.4" evidence="4"/>
<dbReference type="NCBIfam" id="NF003976">
    <property type="entry name" value="PRK05469.1"/>
    <property type="match status" value="1"/>
</dbReference>
<dbReference type="Proteomes" id="UP001255050">
    <property type="component" value="Unassembled WGS sequence"/>
</dbReference>
<dbReference type="PROSITE" id="PS00759">
    <property type="entry name" value="ARGE_DAPE_CPG2_2"/>
    <property type="match status" value="1"/>
</dbReference>
<dbReference type="RefSeq" id="WP_309552810.1">
    <property type="nucleotide sequence ID" value="NZ_JAVJGV010000467.1"/>
</dbReference>
<keyword evidence="4" id="KW-0645">Protease</keyword>
<dbReference type="Gene3D" id="3.40.630.10">
    <property type="entry name" value="Zn peptidases"/>
    <property type="match status" value="1"/>
</dbReference>
<comment type="cofactor">
    <cofactor evidence="1">
        <name>Zn(2+)</name>
        <dbReference type="ChEBI" id="CHEBI:29105"/>
    </cofactor>
</comment>
<feature type="non-terminal residue" evidence="4">
    <location>
        <position position="173"/>
    </location>
</feature>
<sequence length="173" mass="19174">LESELKALGLETDMDSNGYLFATLDSNVEYDVPTVGFLAHVDTSPDFNASNVKPQIIENYDGKPYKLGNTKRVLDPKVFPELNSLVGHTLMVTDGTSLLGADDKAGIVEIMEAICYLQEHPEIKHGRIRVGFTPDEEIGRGPHKFDVERFDADFAYTMDGSQLGELQFESFNA</sequence>